<dbReference type="InterPro" id="IPR003594">
    <property type="entry name" value="HATPase_dom"/>
</dbReference>
<dbReference type="InterPro" id="IPR004358">
    <property type="entry name" value="Sig_transdc_His_kin-like_C"/>
</dbReference>
<dbReference type="InterPro" id="IPR042240">
    <property type="entry name" value="CHASE_sf"/>
</dbReference>
<dbReference type="InterPro" id="IPR036890">
    <property type="entry name" value="HATPase_C_sf"/>
</dbReference>
<dbReference type="PROSITE" id="PS50110">
    <property type="entry name" value="RESPONSE_REGULATORY"/>
    <property type="match status" value="1"/>
</dbReference>
<keyword evidence="6" id="KW-1133">Transmembrane helix</keyword>
<dbReference type="InterPro" id="IPR001789">
    <property type="entry name" value="Sig_transdc_resp-reg_receiver"/>
</dbReference>
<dbReference type="Gene3D" id="1.10.287.130">
    <property type="match status" value="1"/>
</dbReference>
<dbReference type="InterPro" id="IPR035965">
    <property type="entry name" value="PAS-like_dom_sf"/>
</dbReference>
<dbReference type="SMART" id="SM01079">
    <property type="entry name" value="CHASE"/>
    <property type="match status" value="1"/>
</dbReference>
<keyword evidence="14" id="KW-1185">Reference proteome</keyword>
<dbReference type="Gene3D" id="3.30.450.20">
    <property type="entry name" value="PAS domain"/>
    <property type="match status" value="1"/>
</dbReference>
<evidence type="ECO:0000259" key="10">
    <source>
        <dbReference type="PROSITE" id="PS50109"/>
    </source>
</evidence>
<evidence type="ECO:0000256" key="2">
    <source>
        <dbReference type="ARBA" id="ARBA00004370"/>
    </source>
</evidence>
<organism evidence="13 14">
    <name type="scientific">Zhongshania arctica</name>
    <dbReference type="NCBI Taxonomy" id="3238302"/>
    <lineage>
        <taxon>Bacteria</taxon>
        <taxon>Pseudomonadati</taxon>
        <taxon>Pseudomonadota</taxon>
        <taxon>Gammaproteobacteria</taxon>
        <taxon>Cellvibrionales</taxon>
        <taxon>Spongiibacteraceae</taxon>
        <taxon>Zhongshania</taxon>
    </lineage>
</organism>
<evidence type="ECO:0000259" key="12">
    <source>
        <dbReference type="PROSITE" id="PS50839"/>
    </source>
</evidence>
<dbReference type="RefSeq" id="WP_368376862.1">
    <property type="nucleotide sequence ID" value="NZ_JBFRYB010000001.1"/>
</dbReference>
<evidence type="ECO:0000313" key="13">
    <source>
        <dbReference type="EMBL" id="MEX1666792.1"/>
    </source>
</evidence>
<evidence type="ECO:0000256" key="1">
    <source>
        <dbReference type="ARBA" id="ARBA00000085"/>
    </source>
</evidence>
<evidence type="ECO:0000256" key="5">
    <source>
        <dbReference type="ARBA" id="ARBA00022692"/>
    </source>
</evidence>
<dbReference type="InterPro" id="IPR011006">
    <property type="entry name" value="CheY-like_superfamily"/>
</dbReference>
<keyword evidence="5" id="KW-0812">Transmembrane</keyword>
<dbReference type="Pfam" id="PF03924">
    <property type="entry name" value="CHASE"/>
    <property type="match status" value="1"/>
</dbReference>
<dbReference type="Pfam" id="PF12860">
    <property type="entry name" value="PAS_7"/>
    <property type="match status" value="1"/>
</dbReference>
<dbReference type="SMART" id="SM00388">
    <property type="entry name" value="HisKA"/>
    <property type="match status" value="1"/>
</dbReference>
<keyword evidence="4 9" id="KW-0597">Phosphoprotein</keyword>
<dbReference type="CDD" id="cd16922">
    <property type="entry name" value="HATPase_EvgS-ArcB-TorS-like"/>
    <property type="match status" value="1"/>
</dbReference>
<feature type="domain" description="Response regulatory" evidence="11">
    <location>
        <begin position="686"/>
        <end position="802"/>
    </location>
</feature>
<keyword evidence="8" id="KW-0472">Membrane</keyword>
<evidence type="ECO:0000256" key="9">
    <source>
        <dbReference type="PROSITE-ProRule" id="PRU00169"/>
    </source>
</evidence>
<feature type="modified residue" description="4-aspartylphosphate" evidence="9">
    <location>
        <position position="735"/>
    </location>
</feature>
<proteinExistence type="predicted"/>
<dbReference type="Pfam" id="PF00512">
    <property type="entry name" value="HisKA"/>
    <property type="match status" value="1"/>
</dbReference>
<evidence type="ECO:0000256" key="6">
    <source>
        <dbReference type="ARBA" id="ARBA00022989"/>
    </source>
</evidence>
<keyword evidence="13" id="KW-0067">ATP-binding</keyword>
<comment type="caution">
    <text evidence="13">The sequence shown here is derived from an EMBL/GenBank/DDBJ whole genome shotgun (WGS) entry which is preliminary data.</text>
</comment>
<dbReference type="PRINTS" id="PR00344">
    <property type="entry name" value="BCTRLSENSOR"/>
</dbReference>
<dbReference type="SUPFAM" id="SSF55874">
    <property type="entry name" value="ATPase domain of HSP90 chaperone/DNA topoisomerase II/histidine kinase"/>
    <property type="match status" value="1"/>
</dbReference>
<dbReference type="PROSITE" id="PS50839">
    <property type="entry name" value="CHASE"/>
    <property type="match status" value="1"/>
</dbReference>
<accession>A0ABV3U065</accession>
<dbReference type="SUPFAM" id="SSF47384">
    <property type="entry name" value="Homodimeric domain of signal transducing histidine kinase"/>
    <property type="match status" value="1"/>
</dbReference>
<evidence type="ECO:0000259" key="11">
    <source>
        <dbReference type="PROSITE" id="PS50110"/>
    </source>
</evidence>
<dbReference type="EMBL" id="JBFRYB010000001">
    <property type="protein sequence ID" value="MEX1666792.1"/>
    <property type="molecule type" value="Genomic_DNA"/>
</dbReference>
<dbReference type="SMART" id="SM00387">
    <property type="entry name" value="HATPase_c"/>
    <property type="match status" value="1"/>
</dbReference>
<protein>
    <recommendedName>
        <fullName evidence="3">histidine kinase</fullName>
        <ecNumber evidence="3">2.7.13.3</ecNumber>
    </recommendedName>
</protein>
<dbReference type="GO" id="GO:0005524">
    <property type="term" value="F:ATP binding"/>
    <property type="evidence" value="ECO:0007669"/>
    <property type="project" value="UniProtKB-KW"/>
</dbReference>
<dbReference type="Proteomes" id="UP001557484">
    <property type="component" value="Unassembled WGS sequence"/>
</dbReference>
<dbReference type="SUPFAM" id="SSF52172">
    <property type="entry name" value="CheY-like"/>
    <property type="match status" value="1"/>
</dbReference>
<feature type="domain" description="CHASE" evidence="12">
    <location>
        <begin position="91"/>
        <end position="231"/>
    </location>
</feature>
<dbReference type="Gene3D" id="3.30.565.10">
    <property type="entry name" value="Histidine kinase-like ATPase, C-terminal domain"/>
    <property type="match status" value="1"/>
</dbReference>
<dbReference type="Pfam" id="PF00072">
    <property type="entry name" value="Response_reg"/>
    <property type="match status" value="1"/>
</dbReference>
<evidence type="ECO:0000256" key="7">
    <source>
        <dbReference type="ARBA" id="ARBA00023012"/>
    </source>
</evidence>
<keyword evidence="13" id="KW-0547">Nucleotide-binding</keyword>
<dbReference type="InterPro" id="IPR005467">
    <property type="entry name" value="His_kinase_dom"/>
</dbReference>
<keyword evidence="7" id="KW-0902">Two-component regulatory system</keyword>
<dbReference type="Gene3D" id="3.30.450.350">
    <property type="entry name" value="CHASE domain"/>
    <property type="match status" value="1"/>
</dbReference>
<dbReference type="PROSITE" id="PS50109">
    <property type="entry name" value="HIS_KIN"/>
    <property type="match status" value="1"/>
</dbReference>
<dbReference type="SMART" id="SM00448">
    <property type="entry name" value="REC"/>
    <property type="match status" value="1"/>
</dbReference>
<evidence type="ECO:0000256" key="3">
    <source>
        <dbReference type="ARBA" id="ARBA00012438"/>
    </source>
</evidence>
<evidence type="ECO:0000256" key="4">
    <source>
        <dbReference type="ARBA" id="ARBA00022553"/>
    </source>
</evidence>
<dbReference type="InterPro" id="IPR003661">
    <property type="entry name" value="HisK_dim/P_dom"/>
</dbReference>
<dbReference type="PANTHER" id="PTHR45339:SF1">
    <property type="entry name" value="HYBRID SIGNAL TRANSDUCTION HISTIDINE KINASE J"/>
    <property type="match status" value="1"/>
</dbReference>
<name>A0ABV3U065_9GAMM</name>
<dbReference type="Pfam" id="PF02518">
    <property type="entry name" value="HATPase_c"/>
    <property type="match status" value="1"/>
</dbReference>
<reference evidence="13 14" key="1">
    <citation type="journal article" date="2011" name="Int. J. Syst. Evol. Microbiol.">
        <title>Zhongshania antarctica gen. nov., sp. nov. and Zhongshania guokunii sp. nov., gammaproteobacteria respectively isolated from coastal attached (fast) ice and surface seawater of the Antarctic.</title>
        <authorList>
            <person name="Li H.J."/>
            <person name="Zhang X.Y."/>
            <person name="Chen C.X."/>
            <person name="Zhang Y.J."/>
            <person name="Gao Z.M."/>
            <person name="Yu Y."/>
            <person name="Chen X.L."/>
            <person name="Chen B."/>
            <person name="Zhang Y.Z."/>
        </authorList>
    </citation>
    <scope>NUCLEOTIDE SEQUENCE [LARGE SCALE GENOMIC DNA]</scope>
    <source>
        <strain evidence="13 14">R06B22</strain>
    </source>
</reference>
<dbReference type="SUPFAM" id="SSF55785">
    <property type="entry name" value="PYP-like sensor domain (PAS domain)"/>
    <property type="match status" value="1"/>
</dbReference>
<dbReference type="CDD" id="cd00082">
    <property type="entry name" value="HisKA"/>
    <property type="match status" value="1"/>
</dbReference>
<dbReference type="EC" id="2.7.13.3" evidence="3"/>
<dbReference type="InterPro" id="IPR006189">
    <property type="entry name" value="CHASE_dom"/>
</dbReference>
<feature type="domain" description="Histidine kinase" evidence="10">
    <location>
        <begin position="435"/>
        <end position="657"/>
    </location>
</feature>
<sequence length="810" mass="90287">MILFAGLIWTAGFLEAQQTSRVRSEQENELLRELSILRANLESALNAKLYLVQGLSAMVHANPNFNEETFQKFASELGDGVRSVKSLQLAPDGVVTHVWPKMQNEDAIGHDLLADPERRDAAEKAIIAKGIWLAGPLHLIQGGEALIGRLPVFLERNGQDFFWGFASILLDFPSLLKEVGISEFAAKNQLAIRGRNGTGEKGAVFFGNASIFTTDALLSNIQLPAGSWQLATLPRMGWTNTWPDLSRNRQIAFFASMLVALIGYSLLRLPSILQRSISRATEALSKSERQFRDAIEALPDGFAIFESDRRLAVVNAQLQSHYHTVDPNLGIGDHYEDLWHAEIRAGRYLFENKAKEDEFLQEQLTQATRKEFSTSRQLKCTDGSWLQISESPMRDGGVVAYYRDISELIKKEQQLTDEKIRAETANRTKTDFLATISHELRTPLNAVLGLLGLMTEDKNLNTEQREFITTAYSSAKHLLSLLNEILDISKMEADKLEFEEESFSLHETLDNAINLLRGNATQKSLILAQEIDSQLQTLVVGDQGRIRQIVLNLLGNAIKFTDRGRVQLNARCTEKNAESLSIEIEVIDTGIGFDPEIATEIFEPFAQVDSSAIRRFSGTGLGLAICKRLVEKMEGEIWADSSPEVGSVFTVRFTLPIAESQAQISEITHDKEIKITPRDLGWRTMRVLLAEDNATNRMVIQAMLQNSGYHIDIAHNGLEAIKIATELAFDLILMDIQMPEMDGLTATRVLRSNHRFSDIPIIGLSANAMPGSKEEMLSAGMTSYLTKPVEKRQLLSTMKSCLQSPPSLQS</sequence>
<comment type="catalytic activity">
    <reaction evidence="1">
        <text>ATP + protein L-histidine = ADP + protein N-phospho-L-histidine.</text>
        <dbReference type="EC" id="2.7.13.3"/>
    </reaction>
</comment>
<dbReference type="PANTHER" id="PTHR45339">
    <property type="entry name" value="HYBRID SIGNAL TRANSDUCTION HISTIDINE KINASE J"/>
    <property type="match status" value="1"/>
</dbReference>
<dbReference type="CDD" id="cd17546">
    <property type="entry name" value="REC_hyHK_CKI1_RcsC-like"/>
    <property type="match status" value="1"/>
</dbReference>
<comment type="subcellular location">
    <subcellularLocation>
        <location evidence="2">Membrane</location>
    </subcellularLocation>
</comment>
<dbReference type="Gene3D" id="3.40.50.2300">
    <property type="match status" value="1"/>
</dbReference>
<gene>
    <name evidence="13" type="ORF">AB4875_14950</name>
</gene>
<dbReference type="InterPro" id="IPR036097">
    <property type="entry name" value="HisK_dim/P_sf"/>
</dbReference>
<evidence type="ECO:0000313" key="14">
    <source>
        <dbReference type="Proteomes" id="UP001557484"/>
    </source>
</evidence>
<evidence type="ECO:0000256" key="8">
    <source>
        <dbReference type="ARBA" id="ARBA00023136"/>
    </source>
</evidence>